<dbReference type="InterPro" id="IPR019826">
    <property type="entry name" value="Carboxylesterase_B_AS"/>
</dbReference>
<dbReference type="PROSITE" id="PS00941">
    <property type="entry name" value="CARBOXYLESTERASE_B_2"/>
    <property type="match status" value="2"/>
</dbReference>
<evidence type="ECO:0000256" key="1">
    <source>
        <dbReference type="ARBA" id="ARBA00005964"/>
    </source>
</evidence>
<protein>
    <recommendedName>
        <fullName evidence="4">Carboxylesterase type B domain-containing protein</fullName>
    </recommendedName>
</protein>
<accession>A0ABN8M881</accession>
<dbReference type="Pfam" id="PF00135">
    <property type="entry name" value="COesterase"/>
    <property type="match status" value="2"/>
</dbReference>
<name>A0ABN8M881_9CNID</name>
<dbReference type="PROSITE" id="PS00122">
    <property type="entry name" value="CARBOXYLESTERASE_B_1"/>
    <property type="match status" value="2"/>
</dbReference>
<dbReference type="PANTHER" id="PTHR43903">
    <property type="entry name" value="NEUROLIGIN"/>
    <property type="match status" value="1"/>
</dbReference>
<keyword evidence="3" id="KW-0378">Hydrolase</keyword>
<dbReference type="InterPro" id="IPR019819">
    <property type="entry name" value="Carboxylesterase_B_CS"/>
</dbReference>
<evidence type="ECO:0000256" key="2">
    <source>
        <dbReference type="ARBA" id="ARBA00022729"/>
    </source>
</evidence>
<feature type="non-terminal residue" evidence="5">
    <location>
        <position position="1"/>
    </location>
</feature>
<dbReference type="Proteomes" id="UP001159427">
    <property type="component" value="Unassembled WGS sequence"/>
</dbReference>
<dbReference type="InterPro" id="IPR029058">
    <property type="entry name" value="AB_hydrolase_fold"/>
</dbReference>
<keyword evidence="6" id="KW-1185">Reference proteome</keyword>
<feature type="domain" description="Carboxylesterase type B" evidence="4">
    <location>
        <begin position="1"/>
        <end position="270"/>
    </location>
</feature>
<evidence type="ECO:0000313" key="6">
    <source>
        <dbReference type="Proteomes" id="UP001159427"/>
    </source>
</evidence>
<evidence type="ECO:0000313" key="5">
    <source>
        <dbReference type="EMBL" id="CAH3024472.1"/>
    </source>
</evidence>
<dbReference type="EMBL" id="CALNXI010000306">
    <property type="protein sequence ID" value="CAH3024472.1"/>
    <property type="molecule type" value="Genomic_DNA"/>
</dbReference>
<keyword evidence="2" id="KW-0732">Signal</keyword>
<dbReference type="SUPFAM" id="SSF53474">
    <property type="entry name" value="alpha/beta-Hydrolases"/>
    <property type="match status" value="3"/>
</dbReference>
<feature type="domain" description="Carboxylesterase type B" evidence="4">
    <location>
        <begin position="664"/>
        <end position="1171"/>
    </location>
</feature>
<organism evidence="5 6">
    <name type="scientific">Porites evermanni</name>
    <dbReference type="NCBI Taxonomy" id="104178"/>
    <lineage>
        <taxon>Eukaryota</taxon>
        <taxon>Metazoa</taxon>
        <taxon>Cnidaria</taxon>
        <taxon>Anthozoa</taxon>
        <taxon>Hexacorallia</taxon>
        <taxon>Scleractinia</taxon>
        <taxon>Fungiina</taxon>
        <taxon>Poritidae</taxon>
        <taxon>Porites</taxon>
    </lineage>
</organism>
<comment type="similarity">
    <text evidence="1">Belongs to the type-B carboxylesterase/lipase family.</text>
</comment>
<dbReference type="InterPro" id="IPR051093">
    <property type="entry name" value="Neuroligin/BSAL"/>
</dbReference>
<sequence>VSTKYGDIEGLVTSYPNASGPFKSVSKFLGVPFAAPPTGELRFKAPQPPKKWKPKVYSAKTHGSVCLQFKLFENSIKPFTSNFTFSEDCLYLDVYSPNISLSLPVMVYIHGGGYVLGTAITSPSDILALQGVVVVIIQYRLGPFGFLTTGDSAAPGNYGMLDQVEALKWVKENIENFGGNPSKVTIFGESAGGSSVGLHLLSPLSRDLFHQAIPESGVDLSPFAIQPTSFGLRFTKELAQKLNCGSSDHYAMVSCMRSKTALALRLSFKVTCQLTLNMTKFCGVPNMVWYRNENICQCCLGRYLIVSTFCSICALYSVVTTFLFCKTIIVQKEATLKHLAIKNCEKKLFLKTFFKKSLKTYYRVLPLMTAILIFKYTEGADTHSDQQSMAGQYQFNPFVFFRVRKEIHNFVIKRNHLEFIRRYLFSVPVGMMFDPKTGLVTSYPNASGPFKSVGKFLGVPFAAPPTGELRVKAPKPLNASFNPHRMSFWNDYYPKLEEVKFHVNKEVPLEVLRLLLPWELLFKTCLSDARVTLLISFIPWRKTIVLSMPLYGSLKVLLSIHVFWDPKDPLPSFKSTCGPILGFKSHEQYEVSFCSLNCKVSKSKVLRLAHAVGLKKFDNLSYMCMAQIDHSGCRCEQLHKKKCSKMLLATFFIFCACWLHVRAEIVSTKYGDIEGLVTLYPNASGPFKYVSKFLGVPFSAPPTGELRFKAPQPPKEWKPKVYSAKTHGSVCLQFKLSENLIKPFTSNFTFSEDCLYLDIYSPNISLSLPVMVYIHGGGYVLGTAITSPSDILALHGVVVVIIQYRLGPFGFLTTGDSAAPGNYGMLDQVEALKWIKENIENFGGNPSKVTIFGESAGGSSVGLHLLSPLSRDLFHQAIPESGVDLSSFAVQPTSFGLRFTKELAQKLNCGSSDHYAMVSCMRSKTASDMQKAAESIKFGFVNYLYWAPVVDKNFLHDTPQVLRKKGEFKQVPLIITFTSHEGSTFLRDMVNNSLGLMQSVDNGVSPTLKKNADLLADALEFMYTPWPDNSNTYALRSGLVDVIGDNLFVAPSHKVADVHSQVAPVYMYEFAHRAKSSLVARAEWMGVVHGENIPFDFGVPLLPKFSPHYSQADRNVSLFIMTMYANFARSGDPSVNGVAWEKYNSSHRAYLKVDTSPKLKTSYNSRRMSFWNNYYPKLEQVKFDVNKEVVSGAKDVVTMGTALQVVFALIVYLIY</sequence>
<evidence type="ECO:0000259" key="4">
    <source>
        <dbReference type="Pfam" id="PF00135"/>
    </source>
</evidence>
<dbReference type="CDD" id="cd00312">
    <property type="entry name" value="Esterase_lipase"/>
    <property type="match status" value="1"/>
</dbReference>
<proteinExistence type="inferred from homology"/>
<dbReference type="Gene3D" id="3.40.50.1820">
    <property type="entry name" value="alpha/beta hydrolase"/>
    <property type="match status" value="3"/>
</dbReference>
<reference evidence="5 6" key="1">
    <citation type="submission" date="2022-05" db="EMBL/GenBank/DDBJ databases">
        <authorList>
            <consortium name="Genoscope - CEA"/>
            <person name="William W."/>
        </authorList>
    </citation>
    <scope>NUCLEOTIDE SEQUENCE [LARGE SCALE GENOMIC DNA]</scope>
</reference>
<gene>
    <name evidence="5" type="ORF">PEVE_00023037</name>
</gene>
<dbReference type="InterPro" id="IPR002018">
    <property type="entry name" value="CarbesteraseB"/>
</dbReference>
<evidence type="ECO:0000256" key="3">
    <source>
        <dbReference type="ARBA" id="ARBA00022801"/>
    </source>
</evidence>
<comment type="caution">
    <text evidence="5">The sequence shown here is derived from an EMBL/GenBank/DDBJ whole genome shotgun (WGS) entry which is preliminary data.</text>
</comment>